<dbReference type="PANTHER" id="PTHR33734:SF22">
    <property type="entry name" value="MEMBRANE-BOUND LYTIC MUREIN TRANSGLYCOSYLASE D"/>
    <property type="match status" value="1"/>
</dbReference>
<dbReference type="InterPro" id="IPR018392">
    <property type="entry name" value="LysM"/>
</dbReference>
<reference evidence="4 5" key="1">
    <citation type="submission" date="2018-09" db="EMBL/GenBank/DDBJ databases">
        <title>Alcanivorax profundi sp. nov., isolated from 1000 m-depth seawater of the Mariana Trench.</title>
        <authorList>
            <person name="Liu J."/>
        </authorList>
    </citation>
    <scope>NUCLEOTIDE SEQUENCE [LARGE SCALE GENOMIC DNA]</scope>
    <source>
        <strain evidence="4 5">MTEO17</strain>
    </source>
</reference>
<feature type="domain" description="LysM" evidence="3">
    <location>
        <begin position="415"/>
        <end position="459"/>
    </location>
</feature>
<dbReference type="PROSITE" id="PS51257">
    <property type="entry name" value="PROKAR_LIPOPROTEIN"/>
    <property type="match status" value="1"/>
</dbReference>
<accession>A0A418Y3U0</accession>
<feature type="signal peptide" evidence="2">
    <location>
        <begin position="1"/>
        <end position="22"/>
    </location>
</feature>
<dbReference type="InterPro" id="IPR023346">
    <property type="entry name" value="Lysozyme-like_dom_sf"/>
</dbReference>
<dbReference type="CDD" id="cd16894">
    <property type="entry name" value="MltD-like"/>
    <property type="match status" value="1"/>
</dbReference>
<dbReference type="SUPFAM" id="SSF54106">
    <property type="entry name" value="LysM domain"/>
    <property type="match status" value="3"/>
</dbReference>
<evidence type="ECO:0000259" key="3">
    <source>
        <dbReference type="PROSITE" id="PS51782"/>
    </source>
</evidence>
<protein>
    <submittedName>
        <fullName evidence="4">LysM peptidoglycan-binding domain-containing protein</fullName>
    </submittedName>
</protein>
<feature type="chain" id="PRO_5019244314" evidence="2">
    <location>
        <begin position="23"/>
        <end position="534"/>
    </location>
</feature>
<comment type="caution">
    <text evidence="4">The sequence shown here is derived from an EMBL/GenBank/DDBJ whole genome shotgun (WGS) entry which is preliminary data.</text>
</comment>
<dbReference type="RefSeq" id="WP_031227018.1">
    <property type="nucleotide sequence ID" value="NZ_CAXGPP010000064.1"/>
</dbReference>
<dbReference type="GO" id="GO:0008932">
    <property type="term" value="F:lytic endotransglycosylase activity"/>
    <property type="evidence" value="ECO:0007669"/>
    <property type="project" value="TreeGrafter"/>
</dbReference>
<dbReference type="InterPro" id="IPR008258">
    <property type="entry name" value="Transglycosylase_SLT_dom_1"/>
</dbReference>
<evidence type="ECO:0000313" key="4">
    <source>
        <dbReference type="EMBL" id="RJG20130.1"/>
    </source>
</evidence>
<name>A0A418Y3U0_9GAMM</name>
<dbReference type="EMBL" id="QYYA01000001">
    <property type="protein sequence ID" value="RJG20130.1"/>
    <property type="molecule type" value="Genomic_DNA"/>
</dbReference>
<dbReference type="AlphaFoldDB" id="A0A418Y3U0"/>
<evidence type="ECO:0000313" key="5">
    <source>
        <dbReference type="Proteomes" id="UP000283734"/>
    </source>
</evidence>
<dbReference type="PANTHER" id="PTHR33734">
    <property type="entry name" value="LYSM DOMAIN-CONTAINING GPI-ANCHORED PROTEIN 2"/>
    <property type="match status" value="1"/>
</dbReference>
<organism evidence="4 5">
    <name type="scientific">Alcanivorax profundi</name>
    <dbReference type="NCBI Taxonomy" id="2338368"/>
    <lineage>
        <taxon>Bacteria</taxon>
        <taxon>Pseudomonadati</taxon>
        <taxon>Pseudomonadota</taxon>
        <taxon>Gammaproteobacteria</taxon>
        <taxon>Oceanospirillales</taxon>
        <taxon>Alcanivoracaceae</taxon>
        <taxon>Alcanivorax</taxon>
    </lineage>
</organism>
<gene>
    <name evidence="4" type="ORF">D4A39_04710</name>
</gene>
<keyword evidence="2" id="KW-0732">Signal</keyword>
<proteinExistence type="predicted"/>
<dbReference type="PROSITE" id="PS51782">
    <property type="entry name" value="LYSM"/>
    <property type="match status" value="3"/>
</dbReference>
<dbReference type="InterPro" id="IPR036779">
    <property type="entry name" value="LysM_dom_sf"/>
</dbReference>
<keyword evidence="5" id="KW-1185">Reference proteome</keyword>
<dbReference type="Pfam" id="PF01476">
    <property type="entry name" value="LysM"/>
    <property type="match status" value="3"/>
</dbReference>
<dbReference type="Pfam" id="PF01464">
    <property type="entry name" value="SLT"/>
    <property type="match status" value="1"/>
</dbReference>
<dbReference type="SMART" id="SM00257">
    <property type="entry name" value="LysM"/>
    <property type="match status" value="3"/>
</dbReference>
<dbReference type="Proteomes" id="UP000283734">
    <property type="component" value="Unassembled WGS sequence"/>
</dbReference>
<feature type="domain" description="LysM" evidence="3">
    <location>
        <begin position="481"/>
        <end position="526"/>
    </location>
</feature>
<dbReference type="CDD" id="cd00118">
    <property type="entry name" value="LysM"/>
    <property type="match status" value="3"/>
</dbReference>
<feature type="region of interest" description="Disordered" evidence="1">
    <location>
        <begin position="27"/>
        <end position="62"/>
    </location>
</feature>
<dbReference type="Gene3D" id="1.10.530.10">
    <property type="match status" value="1"/>
</dbReference>
<dbReference type="Gene3D" id="3.10.350.10">
    <property type="entry name" value="LysM domain"/>
    <property type="match status" value="3"/>
</dbReference>
<feature type="domain" description="LysM" evidence="3">
    <location>
        <begin position="340"/>
        <end position="383"/>
    </location>
</feature>
<sequence length="534" mass="60024">MKIFFSAAMLLGLALLSGCASHQSIDELPPMPAAEPSVDDVNLANGMEEPAPVEDASNPDPADDDDLWVRLRAGYGLDLTVENDRIRVQREWYARHPQYFQRVTTRSERYLHYIVEQAEAREMPLELALLPIVESAFDPFAYSHGRAAGPWQFIPSTGDYFGMHRTWWEDQRRDVIKSTNAALDYLQKLSNRFDGDWLLALASYNAGGGTVSRAIRRNEEAGKPTDFWSLKLPRETTAYVPKLLAIAQIVQEPGKYEVPLHPIRNEPYFEQVDTGGQIDLAQAARLADISVEELYLLNPSYNRWATSPDGPHRLLIPVERADTFRTGLAALPADQRMQWARYEIQPGDNLGAIARRYRTTPQALRSINHLQGSTIIAGRTLLIPGPAASSDSYTLSAEARLAAKQGRERSGRTRQNYTVRSGDTLWDIARSHDVGIKELARWNDMAPGDSLSIGQSLAIWTKGNKATTPAKRAHDKMVRKVRYAVRNGDSLYAIADRFNVSVNDIKSWNQTVASNRYIQPGQRLTLYVDIRQSF</sequence>
<evidence type="ECO:0000256" key="1">
    <source>
        <dbReference type="SAM" id="MobiDB-lite"/>
    </source>
</evidence>
<evidence type="ECO:0000256" key="2">
    <source>
        <dbReference type="SAM" id="SignalP"/>
    </source>
</evidence>
<dbReference type="SUPFAM" id="SSF53955">
    <property type="entry name" value="Lysozyme-like"/>
    <property type="match status" value="1"/>
</dbReference>
<dbReference type="OrthoDB" id="9815002at2"/>